<reference evidence="1 2" key="1">
    <citation type="submission" date="2023-01" db="EMBL/GenBank/DDBJ databases">
        <title>Analysis of 21 Apiospora genomes using comparative genomics revels a genus with tremendous synthesis potential of carbohydrate active enzymes and secondary metabolites.</title>
        <authorList>
            <person name="Sorensen T."/>
        </authorList>
    </citation>
    <scope>NUCLEOTIDE SEQUENCE [LARGE SCALE GENOMIC DNA]</scope>
    <source>
        <strain evidence="1 2">CBS 135458</strain>
    </source>
</reference>
<sequence>MAIWAGTGSDSRRKANINRVVRRDTLFKDLLNQFKGDFAKIADTLQEDLQRTVELHLESVRVTLDMVRNENVALESEKDPGFRARVQARVELANVEIKRVHELISL</sequence>
<evidence type="ECO:0000313" key="2">
    <source>
        <dbReference type="Proteomes" id="UP001480595"/>
    </source>
</evidence>
<evidence type="ECO:0000313" key="1">
    <source>
        <dbReference type="EMBL" id="KAK8079216.1"/>
    </source>
</evidence>
<keyword evidence="2" id="KW-1185">Reference proteome</keyword>
<name>A0ABR1W6V0_9PEZI</name>
<proteinExistence type="predicted"/>
<dbReference type="Proteomes" id="UP001480595">
    <property type="component" value="Unassembled WGS sequence"/>
</dbReference>
<dbReference type="EMBL" id="JAQQWL010000003">
    <property type="protein sequence ID" value="KAK8079216.1"/>
    <property type="molecule type" value="Genomic_DNA"/>
</dbReference>
<organism evidence="1 2">
    <name type="scientific">Apiospora phragmitis</name>
    <dbReference type="NCBI Taxonomy" id="2905665"/>
    <lineage>
        <taxon>Eukaryota</taxon>
        <taxon>Fungi</taxon>
        <taxon>Dikarya</taxon>
        <taxon>Ascomycota</taxon>
        <taxon>Pezizomycotina</taxon>
        <taxon>Sordariomycetes</taxon>
        <taxon>Xylariomycetidae</taxon>
        <taxon>Amphisphaeriales</taxon>
        <taxon>Apiosporaceae</taxon>
        <taxon>Apiospora</taxon>
    </lineage>
</organism>
<dbReference type="GeneID" id="92087495"/>
<accession>A0ABR1W6V0</accession>
<gene>
    <name evidence="1" type="ORF">PG994_003023</name>
</gene>
<comment type="caution">
    <text evidence="1">The sequence shown here is derived from an EMBL/GenBank/DDBJ whole genome shotgun (WGS) entry which is preliminary data.</text>
</comment>
<dbReference type="RefSeq" id="XP_066720287.1">
    <property type="nucleotide sequence ID" value="XM_066854432.1"/>
</dbReference>
<protein>
    <submittedName>
        <fullName evidence="1">Uncharacterized protein</fullName>
    </submittedName>
</protein>